<gene>
    <name evidence="1" type="ORF">RRF57_007733</name>
</gene>
<sequence>MWSQVSGFLPPAKWDHGDCWGDDFAAAEGELKMMAVVAVGVGVDEEDCLLACSVAGCPESESRDFPRRWVC</sequence>
<reference evidence="1 2" key="1">
    <citation type="submission" date="2023-10" db="EMBL/GenBank/DDBJ databases">
        <title>Draft genome sequence of Xylaria bambusicola isolate GMP-LS, the root and basal stem rot pathogen of sugarcane in Indonesia.</title>
        <authorList>
            <person name="Selvaraj P."/>
            <person name="Muralishankar V."/>
            <person name="Muruganantham S."/>
            <person name="Sp S."/>
            <person name="Haryani S."/>
            <person name="Lau K.J.X."/>
            <person name="Naqvi N.I."/>
        </authorList>
    </citation>
    <scope>NUCLEOTIDE SEQUENCE [LARGE SCALE GENOMIC DNA]</scope>
    <source>
        <strain evidence="1">GMP-LS</strain>
    </source>
</reference>
<keyword evidence="2" id="KW-1185">Reference proteome</keyword>
<proteinExistence type="predicted"/>
<evidence type="ECO:0000313" key="1">
    <source>
        <dbReference type="EMBL" id="KAK5632019.1"/>
    </source>
</evidence>
<evidence type="ECO:0000313" key="2">
    <source>
        <dbReference type="Proteomes" id="UP001305414"/>
    </source>
</evidence>
<comment type="caution">
    <text evidence="1">The sequence shown here is derived from an EMBL/GenBank/DDBJ whole genome shotgun (WGS) entry which is preliminary data.</text>
</comment>
<dbReference type="AlphaFoldDB" id="A0AAN7UQY0"/>
<accession>A0AAN7UQY0</accession>
<protein>
    <submittedName>
        <fullName evidence="1">Uncharacterized protein</fullName>
    </submittedName>
</protein>
<dbReference type="EMBL" id="JAWHQM010000022">
    <property type="protein sequence ID" value="KAK5632019.1"/>
    <property type="molecule type" value="Genomic_DNA"/>
</dbReference>
<dbReference type="Proteomes" id="UP001305414">
    <property type="component" value="Unassembled WGS sequence"/>
</dbReference>
<name>A0AAN7UQY0_9PEZI</name>
<organism evidence="1 2">
    <name type="scientific">Xylaria bambusicola</name>
    <dbReference type="NCBI Taxonomy" id="326684"/>
    <lineage>
        <taxon>Eukaryota</taxon>
        <taxon>Fungi</taxon>
        <taxon>Dikarya</taxon>
        <taxon>Ascomycota</taxon>
        <taxon>Pezizomycotina</taxon>
        <taxon>Sordariomycetes</taxon>
        <taxon>Xylariomycetidae</taxon>
        <taxon>Xylariales</taxon>
        <taxon>Xylariaceae</taxon>
        <taxon>Xylaria</taxon>
    </lineage>
</organism>